<evidence type="ECO:0000313" key="2">
    <source>
        <dbReference type="EMBL" id="KAK3776210.1"/>
    </source>
</evidence>
<name>A0AAE0ZVA8_9GAST</name>
<evidence type="ECO:0000313" key="3">
    <source>
        <dbReference type="Proteomes" id="UP001283361"/>
    </source>
</evidence>
<accession>A0AAE0ZVA8</accession>
<feature type="compositionally biased region" description="Basic and acidic residues" evidence="1">
    <location>
        <begin position="1"/>
        <end position="22"/>
    </location>
</feature>
<proteinExistence type="predicted"/>
<protein>
    <submittedName>
        <fullName evidence="2">Uncharacterized protein</fullName>
    </submittedName>
</protein>
<keyword evidence="3" id="KW-1185">Reference proteome</keyword>
<evidence type="ECO:0000256" key="1">
    <source>
        <dbReference type="SAM" id="MobiDB-lite"/>
    </source>
</evidence>
<organism evidence="2 3">
    <name type="scientific">Elysia crispata</name>
    <name type="common">lettuce slug</name>
    <dbReference type="NCBI Taxonomy" id="231223"/>
    <lineage>
        <taxon>Eukaryota</taxon>
        <taxon>Metazoa</taxon>
        <taxon>Spiralia</taxon>
        <taxon>Lophotrochozoa</taxon>
        <taxon>Mollusca</taxon>
        <taxon>Gastropoda</taxon>
        <taxon>Heterobranchia</taxon>
        <taxon>Euthyneura</taxon>
        <taxon>Panpulmonata</taxon>
        <taxon>Sacoglossa</taxon>
        <taxon>Placobranchoidea</taxon>
        <taxon>Plakobranchidae</taxon>
        <taxon>Elysia</taxon>
    </lineage>
</organism>
<comment type="caution">
    <text evidence="2">The sequence shown here is derived from an EMBL/GenBank/DDBJ whole genome shotgun (WGS) entry which is preliminary data.</text>
</comment>
<dbReference type="EMBL" id="JAWDGP010003238">
    <property type="protein sequence ID" value="KAK3776210.1"/>
    <property type="molecule type" value="Genomic_DNA"/>
</dbReference>
<sequence length="93" mass="11232">MDMYNSDEHHVTGRSLKDRDWSSEENQQFHLSDIDHKRVNSSAVLKSKTDHRDRTASEIRRVSTFDIEFVVNRNNMFVCYMYQALYENFLYYV</sequence>
<dbReference type="AlphaFoldDB" id="A0AAE0ZVA8"/>
<reference evidence="2" key="1">
    <citation type="journal article" date="2023" name="G3 (Bethesda)">
        <title>A reference genome for the long-term kleptoplast-retaining sea slug Elysia crispata morphotype clarki.</title>
        <authorList>
            <person name="Eastman K.E."/>
            <person name="Pendleton A.L."/>
            <person name="Shaikh M.A."/>
            <person name="Suttiyut T."/>
            <person name="Ogas R."/>
            <person name="Tomko P."/>
            <person name="Gavelis G."/>
            <person name="Widhalm J.R."/>
            <person name="Wisecaver J.H."/>
        </authorList>
    </citation>
    <scope>NUCLEOTIDE SEQUENCE</scope>
    <source>
        <strain evidence="2">ECLA1</strain>
    </source>
</reference>
<dbReference type="Proteomes" id="UP001283361">
    <property type="component" value="Unassembled WGS sequence"/>
</dbReference>
<feature type="region of interest" description="Disordered" evidence="1">
    <location>
        <begin position="1"/>
        <end position="23"/>
    </location>
</feature>
<gene>
    <name evidence="2" type="ORF">RRG08_009650</name>
</gene>